<dbReference type="Gene3D" id="3.30.420.40">
    <property type="match status" value="2"/>
</dbReference>
<dbReference type="Proteomes" id="UP000565724">
    <property type="component" value="Unassembled WGS sequence"/>
</dbReference>
<dbReference type="InterPro" id="IPR043129">
    <property type="entry name" value="ATPase_NBD"/>
</dbReference>
<dbReference type="SUPFAM" id="SSF53067">
    <property type="entry name" value="Actin-like ATPase domain"/>
    <property type="match status" value="1"/>
</dbReference>
<protein>
    <submittedName>
        <fullName evidence="2">ROK family transcriptional regulator</fullName>
    </submittedName>
</protein>
<evidence type="ECO:0000313" key="3">
    <source>
        <dbReference type="Proteomes" id="UP000565724"/>
    </source>
</evidence>
<keyword evidence="3" id="KW-1185">Reference proteome</keyword>
<dbReference type="PANTHER" id="PTHR18964:SF149">
    <property type="entry name" value="BIFUNCTIONAL UDP-N-ACETYLGLUCOSAMINE 2-EPIMERASE_N-ACETYLMANNOSAMINE KINASE"/>
    <property type="match status" value="1"/>
</dbReference>
<evidence type="ECO:0000313" key="2">
    <source>
        <dbReference type="EMBL" id="NUU18359.1"/>
    </source>
</evidence>
<organism evidence="2 3">
    <name type="scientific">Cellulomonas humilata</name>
    <dbReference type="NCBI Taxonomy" id="144055"/>
    <lineage>
        <taxon>Bacteria</taxon>
        <taxon>Bacillati</taxon>
        <taxon>Actinomycetota</taxon>
        <taxon>Actinomycetes</taxon>
        <taxon>Micrococcales</taxon>
        <taxon>Cellulomonadaceae</taxon>
        <taxon>Cellulomonas</taxon>
    </lineage>
</organism>
<accession>A0A7Y6A226</accession>
<evidence type="ECO:0000256" key="1">
    <source>
        <dbReference type="ARBA" id="ARBA00006479"/>
    </source>
</evidence>
<dbReference type="Gene3D" id="1.10.10.10">
    <property type="entry name" value="Winged helix-like DNA-binding domain superfamily/Winged helix DNA-binding domain"/>
    <property type="match status" value="1"/>
</dbReference>
<gene>
    <name evidence="2" type="ORF">HP550_13970</name>
</gene>
<dbReference type="InterPro" id="IPR000600">
    <property type="entry name" value="ROK"/>
</dbReference>
<dbReference type="SUPFAM" id="SSF46785">
    <property type="entry name" value="Winged helix' DNA-binding domain"/>
    <property type="match status" value="1"/>
</dbReference>
<reference evidence="2 3" key="1">
    <citation type="submission" date="2020-05" db="EMBL/GenBank/DDBJ databases">
        <title>Genome Sequencing of Type Strains.</title>
        <authorList>
            <person name="Lemaire J.F."/>
            <person name="Inderbitzin P."/>
            <person name="Gregorio O.A."/>
            <person name="Collins S.B."/>
            <person name="Wespe N."/>
            <person name="Knight-Connoni V."/>
        </authorList>
    </citation>
    <scope>NUCLEOTIDE SEQUENCE [LARGE SCALE GENOMIC DNA]</scope>
    <source>
        <strain evidence="2 3">ATCC 25174</strain>
    </source>
</reference>
<dbReference type="PANTHER" id="PTHR18964">
    <property type="entry name" value="ROK (REPRESSOR, ORF, KINASE) FAMILY"/>
    <property type="match status" value="1"/>
</dbReference>
<proteinExistence type="inferred from homology"/>
<name>A0A7Y6A226_9CELL</name>
<dbReference type="RefSeq" id="WP_175348291.1">
    <property type="nucleotide sequence ID" value="NZ_JABMCI010000067.1"/>
</dbReference>
<dbReference type="InterPro" id="IPR036390">
    <property type="entry name" value="WH_DNA-bd_sf"/>
</dbReference>
<comment type="caution">
    <text evidence="2">The sequence shown here is derived from an EMBL/GenBank/DDBJ whole genome shotgun (WGS) entry which is preliminary data.</text>
</comment>
<dbReference type="InterPro" id="IPR036388">
    <property type="entry name" value="WH-like_DNA-bd_sf"/>
</dbReference>
<dbReference type="EMBL" id="JABMCI010000067">
    <property type="protein sequence ID" value="NUU18359.1"/>
    <property type="molecule type" value="Genomic_DNA"/>
</dbReference>
<dbReference type="Pfam" id="PF00480">
    <property type="entry name" value="ROK"/>
    <property type="match status" value="1"/>
</dbReference>
<comment type="similarity">
    <text evidence="1">Belongs to the ROK (NagC/XylR) family.</text>
</comment>
<sequence length="386" mass="39981">MLSESERALARAVLIHGPISRSELTSRLGLSPPSLTRLVKPFLDRGLFVELDDRTDGSIGRPVRPLDVRPGLASFAGVKVAGESLYVVATDVRAGLLAYQEHALGRRDPDGVADEIAAAVRGLGVDQIAGVGVSLGGAVRDGRVEFAPFLDWTDVPFAQLVEDRLGIPVSLENDLVALAEAERWFGLGRGIPGFAVITIGAGVGYALVVNGQVVHSREAGVGLGGHIPLSTTGPVCHVGHRGCAEAMLASGSIAAQVSAALQRPLDYDDVLRLAAQGDPAATTVVDEAAAALGRFVALAVNLTLQPAVVLAGEGIGLFALAEDRVRAAIAADRDPRAEPVGLYVDESGFSAWARGAATIAIQDAVDRIRLDERAPVLLSADAGAIT</sequence>
<dbReference type="AlphaFoldDB" id="A0A7Y6A226"/>